<evidence type="ECO:0000256" key="4">
    <source>
        <dbReference type="ARBA" id="ARBA00022771"/>
    </source>
</evidence>
<dbReference type="SUPFAM" id="SSF57938">
    <property type="entry name" value="DnaJ/Hsp40 cysteine-rich domain"/>
    <property type="match status" value="1"/>
</dbReference>
<dbReference type="InterPro" id="IPR012724">
    <property type="entry name" value="DnaJ"/>
</dbReference>
<dbReference type="PROSITE" id="PS51188">
    <property type="entry name" value="ZF_CR"/>
    <property type="match status" value="1"/>
</dbReference>
<dbReference type="FunFam" id="2.60.260.20:FF:000003">
    <property type="entry name" value="DnaJ subfamily A member 2"/>
    <property type="match status" value="1"/>
</dbReference>
<accession>A0AA36CMQ5</accession>
<evidence type="ECO:0000259" key="11">
    <source>
        <dbReference type="PROSITE" id="PS50076"/>
    </source>
</evidence>
<dbReference type="Gene3D" id="1.10.287.110">
    <property type="entry name" value="DnaJ domain"/>
    <property type="match status" value="1"/>
</dbReference>
<dbReference type="InterPro" id="IPR002939">
    <property type="entry name" value="DnaJ_C"/>
</dbReference>
<evidence type="ECO:0000256" key="5">
    <source>
        <dbReference type="ARBA" id="ARBA00022833"/>
    </source>
</evidence>
<feature type="compositionally biased region" description="Basic and acidic residues" evidence="10">
    <location>
        <begin position="365"/>
        <end position="381"/>
    </location>
</feature>
<dbReference type="GO" id="GO:0030544">
    <property type="term" value="F:Hsp70 protein binding"/>
    <property type="evidence" value="ECO:0007669"/>
    <property type="project" value="InterPro"/>
</dbReference>
<dbReference type="Pfam" id="PF01556">
    <property type="entry name" value="DnaJ_C"/>
    <property type="match status" value="1"/>
</dbReference>
<dbReference type="PRINTS" id="PR00625">
    <property type="entry name" value="JDOMAIN"/>
</dbReference>
<feature type="domain" description="CR-type" evidence="12">
    <location>
        <begin position="122"/>
        <end position="206"/>
    </location>
</feature>
<evidence type="ECO:0000259" key="12">
    <source>
        <dbReference type="PROSITE" id="PS51188"/>
    </source>
</evidence>
<dbReference type="HAMAP" id="MF_01152">
    <property type="entry name" value="DnaJ"/>
    <property type="match status" value="1"/>
</dbReference>
<evidence type="ECO:0000256" key="7">
    <source>
        <dbReference type="ARBA" id="ARBA00023288"/>
    </source>
</evidence>
<dbReference type="GO" id="GO:0006457">
    <property type="term" value="P:protein folding"/>
    <property type="evidence" value="ECO:0007669"/>
    <property type="project" value="InterPro"/>
</dbReference>
<dbReference type="PANTHER" id="PTHR43888">
    <property type="entry name" value="DNAJ-LIKE-2, ISOFORM A-RELATED"/>
    <property type="match status" value="1"/>
</dbReference>
<dbReference type="InterPro" id="IPR036869">
    <property type="entry name" value="J_dom_sf"/>
</dbReference>
<feature type="non-terminal residue" evidence="13">
    <location>
        <position position="1"/>
    </location>
</feature>
<dbReference type="CDD" id="cd10747">
    <property type="entry name" value="DnaJ_C"/>
    <property type="match status" value="1"/>
</dbReference>
<dbReference type="FunFam" id="2.10.230.10:FF:000001">
    <property type="entry name" value="DnaJ subfamily A member 2"/>
    <property type="match status" value="1"/>
</dbReference>
<keyword evidence="3" id="KW-0677">Repeat</keyword>
<dbReference type="SUPFAM" id="SSF46565">
    <property type="entry name" value="Chaperone J-domain"/>
    <property type="match status" value="1"/>
</dbReference>
<dbReference type="InterPro" id="IPR008971">
    <property type="entry name" value="HSP40/DnaJ_pept-bd"/>
</dbReference>
<dbReference type="SUPFAM" id="SSF49493">
    <property type="entry name" value="HSP40/DnaJ peptide-binding domain"/>
    <property type="match status" value="2"/>
</dbReference>
<keyword evidence="8" id="KW-0636">Prenylation</keyword>
<dbReference type="Pfam" id="PF00226">
    <property type="entry name" value="DnaJ"/>
    <property type="match status" value="1"/>
</dbReference>
<keyword evidence="2 9" id="KW-0479">Metal-binding</keyword>
<evidence type="ECO:0000256" key="6">
    <source>
        <dbReference type="ARBA" id="ARBA00023186"/>
    </source>
</evidence>
<evidence type="ECO:0000313" key="14">
    <source>
        <dbReference type="Proteomes" id="UP001177023"/>
    </source>
</evidence>
<keyword evidence="5 9" id="KW-0862">Zinc</keyword>
<dbReference type="FunFam" id="1.10.287.110:FF:000016">
    <property type="entry name" value="DnaJ (Hsp40) homolog, subfamily A, member 2"/>
    <property type="match status" value="1"/>
</dbReference>
<name>A0AA36CMQ5_9BILA</name>
<keyword evidence="14" id="KW-1185">Reference proteome</keyword>
<evidence type="ECO:0000256" key="10">
    <source>
        <dbReference type="SAM" id="MobiDB-lite"/>
    </source>
</evidence>
<evidence type="ECO:0000256" key="1">
    <source>
        <dbReference type="ARBA" id="ARBA00022481"/>
    </source>
</evidence>
<dbReference type="InterPro" id="IPR018253">
    <property type="entry name" value="DnaJ_domain_CS"/>
</dbReference>
<proteinExistence type="inferred from homology"/>
<dbReference type="Proteomes" id="UP001177023">
    <property type="component" value="Unassembled WGS sequence"/>
</dbReference>
<dbReference type="SMART" id="SM00271">
    <property type="entry name" value="DnaJ"/>
    <property type="match status" value="1"/>
</dbReference>
<feature type="zinc finger region" description="CR-type" evidence="9">
    <location>
        <begin position="122"/>
        <end position="206"/>
    </location>
</feature>
<comment type="caution">
    <text evidence="13">The sequence shown here is derived from an EMBL/GenBank/DDBJ whole genome shotgun (WGS) entry which is preliminary data.</text>
</comment>
<protein>
    <submittedName>
        <fullName evidence="13">Uncharacterized protein</fullName>
    </submittedName>
</protein>
<keyword evidence="1" id="KW-0488">Methylation</keyword>
<organism evidence="13 14">
    <name type="scientific">Mesorhabditis spiculigera</name>
    <dbReference type="NCBI Taxonomy" id="96644"/>
    <lineage>
        <taxon>Eukaryota</taxon>
        <taxon>Metazoa</taxon>
        <taxon>Ecdysozoa</taxon>
        <taxon>Nematoda</taxon>
        <taxon>Chromadorea</taxon>
        <taxon>Rhabditida</taxon>
        <taxon>Rhabditina</taxon>
        <taxon>Rhabditomorpha</taxon>
        <taxon>Rhabditoidea</taxon>
        <taxon>Rhabditidae</taxon>
        <taxon>Mesorhabditinae</taxon>
        <taxon>Mesorhabditis</taxon>
    </lineage>
</organism>
<reference evidence="13" key="1">
    <citation type="submission" date="2023-06" db="EMBL/GenBank/DDBJ databases">
        <authorList>
            <person name="Delattre M."/>
        </authorList>
    </citation>
    <scope>NUCLEOTIDE SEQUENCE</scope>
    <source>
        <strain evidence="13">AF72</strain>
    </source>
</reference>
<keyword evidence="6" id="KW-0143">Chaperone</keyword>
<dbReference type="PROSITE" id="PS50076">
    <property type="entry name" value="DNAJ_2"/>
    <property type="match status" value="1"/>
</dbReference>
<dbReference type="CDD" id="cd10719">
    <property type="entry name" value="DnaJ_zf"/>
    <property type="match status" value="1"/>
</dbReference>
<sequence length="402" mass="44878">MVKETALYDVLGVEPSCTESDLKKAYRKLALKYHPDKNPNEGERFKKISQAYEILSDKEKREVYDRHGEEGLQGGGGGGGHNPMDIFNMFFGGGGGRGRREAPRVHPTVYQLSCTLEQLYNGCTRKLKISRNILCKGCEGYGGPKSAVKQCSECNGRGVVIRMHQLAPGFVQQSQQTCRTCDGAGEIIPAKDRCTKCKGEKKSKDEKIFEVHVEKGMKDGEKIVFKGEGDQEPGLPAGDVIIVLDEKEHQSYVRKGNNLIMSFELQLVEALCGCSRNIKTLDDRILHFNLLPGEVITHSELRVIHNEGMPTHRDPFVKGDLILQFSVEFPKKLEEKSRRLIAEMLPGKQAALPIDDDTEIIELDDIRGEEAPRNGHSHYMEVDEDDDDPRGRAGPGVQCQQQ</sequence>
<dbReference type="InterPro" id="IPR036410">
    <property type="entry name" value="HSP_DnaJ_Cys-rich_dom_sf"/>
</dbReference>
<dbReference type="InterPro" id="IPR001623">
    <property type="entry name" value="DnaJ_domain"/>
</dbReference>
<dbReference type="InterPro" id="IPR044713">
    <property type="entry name" value="DNJA1/2-like"/>
</dbReference>
<feature type="domain" description="J" evidence="11">
    <location>
        <begin position="6"/>
        <end position="68"/>
    </location>
</feature>
<gene>
    <name evidence="13" type="ORF">MSPICULIGERA_LOCUS10310</name>
</gene>
<dbReference type="InterPro" id="IPR001305">
    <property type="entry name" value="HSP_DnaJ_Cys-rich_dom"/>
</dbReference>
<keyword evidence="7" id="KW-0449">Lipoprotein</keyword>
<dbReference type="GO" id="GO:0051082">
    <property type="term" value="F:unfolded protein binding"/>
    <property type="evidence" value="ECO:0007669"/>
    <property type="project" value="InterPro"/>
</dbReference>
<dbReference type="GO" id="GO:0005524">
    <property type="term" value="F:ATP binding"/>
    <property type="evidence" value="ECO:0007669"/>
    <property type="project" value="InterPro"/>
</dbReference>
<evidence type="ECO:0000256" key="9">
    <source>
        <dbReference type="PROSITE-ProRule" id="PRU00546"/>
    </source>
</evidence>
<dbReference type="GO" id="GO:0008270">
    <property type="term" value="F:zinc ion binding"/>
    <property type="evidence" value="ECO:0007669"/>
    <property type="project" value="UniProtKB-KW"/>
</dbReference>
<dbReference type="EMBL" id="CATQJA010002587">
    <property type="protein sequence ID" value="CAJ0571912.1"/>
    <property type="molecule type" value="Genomic_DNA"/>
</dbReference>
<feature type="region of interest" description="Disordered" evidence="10">
    <location>
        <begin position="365"/>
        <end position="402"/>
    </location>
</feature>
<evidence type="ECO:0000256" key="3">
    <source>
        <dbReference type="ARBA" id="ARBA00022737"/>
    </source>
</evidence>
<dbReference type="CDD" id="cd06257">
    <property type="entry name" value="DnaJ"/>
    <property type="match status" value="1"/>
</dbReference>
<dbReference type="PROSITE" id="PS00636">
    <property type="entry name" value="DNAJ_1"/>
    <property type="match status" value="1"/>
</dbReference>
<dbReference type="Gene3D" id="2.60.260.20">
    <property type="entry name" value="Urease metallochaperone UreE, N-terminal domain"/>
    <property type="match status" value="2"/>
</dbReference>
<evidence type="ECO:0000256" key="8">
    <source>
        <dbReference type="ARBA" id="ARBA00023289"/>
    </source>
</evidence>
<evidence type="ECO:0000256" key="2">
    <source>
        <dbReference type="ARBA" id="ARBA00022723"/>
    </source>
</evidence>
<dbReference type="Gene3D" id="2.10.230.10">
    <property type="entry name" value="Heat shock protein DnaJ, cysteine-rich domain"/>
    <property type="match status" value="1"/>
</dbReference>
<evidence type="ECO:0000313" key="13">
    <source>
        <dbReference type="EMBL" id="CAJ0571912.1"/>
    </source>
</evidence>
<dbReference type="GO" id="GO:0009408">
    <property type="term" value="P:response to heat"/>
    <property type="evidence" value="ECO:0007669"/>
    <property type="project" value="InterPro"/>
</dbReference>
<dbReference type="AlphaFoldDB" id="A0AA36CMQ5"/>
<dbReference type="Pfam" id="PF00684">
    <property type="entry name" value="DnaJ_CXXCXGXG"/>
    <property type="match status" value="1"/>
</dbReference>
<keyword evidence="4 9" id="KW-0863">Zinc-finger</keyword>